<accession>A0A1B6PRM4</accession>
<name>A0A1B6PRM4_SORBI</name>
<reference evidence="1 2" key="1">
    <citation type="journal article" date="2009" name="Nature">
        <title>The Sorghum bicolor genome and the diversification of grasses.</title>
        <authorList>
            <person name="Paterson A.H."/>
            <person name="Bowers J.E."/>
            <person name="Bruggmann R."/>
            <person name="Dubchak I."/>
            <person name="Grimwood J."/>
            <person name="Gundlach H."/>
            <person name="Haberer G."/>
            <person name="Hellsten U."/>
            <person name="Mitros T."/>
            <person name="Poliakov A."/>
            <person name="Schmutz J."/>
            <person name="Spannagl M."/>
            <person name="Tang H."/>
            <person name="Wang X."/>
            <person name="Wicker T."/>
            <person name="Bharti A.K."/>
            <person name="Chapman J."/>
            <person name="Feltus F.A."/>
            <person name="Gowik U."/>
            <person name="Grigoriev I.V."/>
            <person name="Lyons E."/>
            <person name="Maher C.A."/>
            <person name="Martis M."/>
            <person name="Narechania A."/>
            <person name="Otillar R.P."/>
            <person name="Penning B.W."/>
            <person name="Salamov A.A."/>
            <person name="Wang Y."/>
            <person name="Zhang L."/>
            <person name="Carpita N.C."/>
            <person name="Freeling M."/>
            <person name="Gingle A.R."/>
            <person name="Hash C.T."/>
            <person name="Keller B."/>
            <person name="Klein P."/>
            <person name="Kresovich S."/>
            <person name="McCann M.C."/>
            <person name="Ming R."/>
            <person name="Peterson D.G."/>
            <person name="Mehboob-ur-Rahman"/>
            <person name="Ware D."/>
            <person name="Westhoff P."/>
            <person name="Mayer K.F."/>
            <person name="Messing J."/>
            <person name="Rokhsar D.S."/>
        </authorList>
    </citation>
    <scope>NUCLEOTIDE SEQUENCE [LARGE SCALE GENOMIC DNA]</scope>
    <source>
        <strain evidence="2">cv. BTx623</strain>
    </source>
</reference>
<dbReference type="Gramene" id="KXG28316">
    <property type="protein sequence ID" value="KXG28316"/>
    <property type="gene ID" value="SORBI_3005G108900"/>
</dbReference>
<proteinExistence type="predicted"/>
<organism evidence="1 2">
    <name type="scientific">Sorghum bicolor</name>
    <name type="common">Sorghum</name>
    <name type="synonym">Sorghum vulgare</name>
    <dbReference type="NCBI Taxonomy" id="4558"/>
    <lineage>
        <taxon>Eukaryota</taxon>
        <taxon>Viridiplantae</taxon>
        <taxon>Streptophyta</taxon>
        <taxon>Embryophyta</taxon>
        <taxon>Tracheophyta</taxon>
        <taxon>Spermatophyta</taxon>
        <taxon>Magnoliopsida</taxon>
        <taxon>Liliopsida</taxon>
        <taxon>Poales</taxon>
        <taxon>Poaceae</taxon>
        <taxon>PACMAD clade</taxon>
        <taxon>Panicoideae</taxon>
        <taxon>Andropogonodae</taxon>
        <taxon>Andropogoneae</taxon>
        <taxon>Sorghinae</taxon>
        <taxon>Sorghum</taxon>
    </lineage>
</organism>
<dbReference type="AlphaFoldDB" id="A0A1B6PRM4"/>
<evidence type="ECO:0000313" key="2">
    <source>
        <dbReference type="Proteomes" id="UP000000768"/>
    </source>
</evidence>
<evidence type="ECO:0000313" key="1">
    <source>
        <dbReference type="EMBL" id="KXG28316.1"/>
    </source>
</evidence>
<dbReference type="Proteomes" id="UP000000768">
    <property type="component" value="Chromosome 5"/>
</dbReference>
<gene>
    <name evidence="1" type="ORF">SORBI_3005G108900</name>
</gene>
<dbReference type="EMBL" id="CM000764">
    <property type="protein sequence ID" value="KXG28316.1"/>
    <property type="molecule type" value="Genomic_DNA"/>
</dbReference>
<protein>
    <submittedName>
        <fullName evidence="1">Uncharacterized protein</fullName>
    </submittedName>
</protein>
<sequence>MPPTPSIVADTRLLTPTKSSFICFFNPSDLTCESRRARGARVSAGDGSSGGGPAGSGVVLICIGIRGPVVPIYQRRPGGLMVLCFFAEKQRS</sequence>
<dbReference type="InParanoid" id="A0A1B6PRM4"/>
<reference evidence="2" key="2">
    <citation type="journal article" date="2018" name="Plant J.">
        <title>The Sorghum bicolor reference genome: improved assembly, gene annotations, a transcriptome atlas, and signatures of genome organization.</title>
        <authorList>
            <person name="McCormick R.F."/>
            <person name="Truong S.K."/>
            <person name="Sreedasyam A."/>
            <person name="Jenkins J."/>
            <person name="Shu S."/>
            <person name="Sims D."/>
            <person name="Kennedy M."/>
            <person name="Amirebrahimi M."/>
            <person name="Weers B.D."/>
            <person name="McKinley B."/>
            <person name="Mattison A."/>
            <person name="Morishige D.T."/>
            <person name="Grimwood J."/>
            <person name="Schmutz J."/>
            <person name="Mullet J.E."/>
        </authorList>
    </citation>
    <scope>NUCLEOTIDE SEQUENCE [LARGE SCALE GENOMIC DNA]</scope>
    <source>
        <strain evidence="2">cv. BTx623</strain>
    </source>
</reference>
<keyword evidence="2" id="KW-1185">Reference proteome</keyword>